<dbReference type="Pfam" id="PF01494">
    <property type="entry name" value="FAD_binding_3"/>
    <property type="match status" value="1"/>
</dbReference>
<protein>
    <recommendedName>
        <fullName evidence="1">FAD-binding domain-containing protein</fullName>
    </recommendedName>
</protein>
<comment type="caution">
    <text evidence="2">The sequence shown here is derived from an EMBL/GenBank/DDBJ whole genome shotgun (WGS) entry which is preliminary data.</text>
</comment>
<dbReference type="GO" id="GO:0071949">
    <property type="term" value="F:FAD binding"/>
    <property type="evidence" value="ECO:0007669"/>
    <property type="project" value="InterPro"/>
</dbReference>
<dbReference type="InterPro" id="IPR051704">
    <property type="entry name" value="FAD_aromatic-hydroxylase"/>
</dbReference>
<organism evidence="2 3">
    <name type="scientific">Kiloniella litopenaei</name>
    <dbReference type="NCBI Taxonomy" id="1549748"/>
    <lineage>
        <taxon>Bacteria</taxon>
        <taxon>Pseudomonadati</taxon>
        <taxon>Pseudomonadota</taxon>
        <taxon>Alphaproteobacteria</taxon>
        <taxon>Rhodospirillales</taxon>
        <taxon>Kiloniellaceae</taxon>
        <taxon>Kiloniella</taxon>
    </lineage>
</organism>
<proteinExistence type="predicted"/>
<dbReference type="Gene3D" id="3.30.9.10">
    <property type="entry name" value="D-Amino Acid Oxidase, subunit A, domain 2"/>
    <property type="match status" value="1"/>
</dbReference>
<reference evidence="2 3" key="1">
    <citation type="submission" date="2015-03" db="EMBL/GenBank/DDBJ databases">
        <title>Genome sequence of Kiloniella sp. P1-1, isolated from the gut microflora of Pacific white shrimp, Penaeus vannamei.</title>
        <authorList>
            <person name="Shao Z."/>
            <person name="Wang L."/>
            <person name="Li X."/>
        </authorList>
    </citation>
    <scope>NUCLEOTIDE SEQUENCE [LARGE SCALE GENOMIC DNA]</scope>
    <source>
        <strain evidence="2 3">P1-1</strain>
    </source>
</reference>
<dbReference type="SUPFAM" id="SSF51905">
    <property type="entry name" value="FAD/NAD(P)-binding domain"/>
    <property type="match status" value="1"/>
</dbReference>
<keyword evidence="3" id="KW-1185">Reference proteome</keyword>
<feature type="domain" description="FAD-binding" evidence="1">
    <location>
        <begin position="5"/>
        <end position="311"/>
    </location>
</feature>
<dbReference type="OrthoDB" id="5499180at2"/>
<dbReference type="STRING" id="1549748.WH95_16455"/>
<dbReference type="EMBL" id="LANI01000025">
    <property type="protein sequence ID" value="KKJ75817.1"/>
    <property type="molecule type" value="Genomic_DNA"/>
</dbReference>
<dbReference type="InterPro" id="IPR036188">
    <property type="entry name" value="FAD/NAD-bd_sf"/>
</dbReference>
<accession>A0A0M2R1R7</accession>
<evidence type="ECO:0000313" key="3">
    <source>
        <dbReference type="Proteomes" id="UP000034491"/>
    </source>
</evidence>
<dbReference type="PANTHER" id="PTHR46865">
    <property type="entry name" value="OXIDOREDUCTASE-RELATED"/>
    <property type="match status" value="1"/>
</dbReference>
<dbReference type="Gene3D" id="3.50.50.60">
    <property type="entry name" value="FAD/NAD(P)-binding domain"/>
    <property type="match status" value="1"/>
</dbReference>
<sequence length="394" mass="44627">MQKKKVLICGAGVAGLATAWWLNRQNLDVEVVEKYPDFKQNGYMIGLSGPGLNIAEKMGLKNDLLQQNISIGENLYISKTGKHLHRLNYSKILEELEFLSFPRTNLVRTIYNHTKDDLPITFGEKAISFSDHAHGQTEVIFQSGSRKSYDLIIGADGIHSDLRSKFFGNESQFIHHMGYSVAAFTVDIPNTLQTEFVSYVEPSRQSQYYALNEKQLVAILCWQNNNISSIPQNSRAEYLKNIFSGANPICLERIELAKSQQAHIYLDNMAMIEMPQWSQGNKVVIGDAAYCMSLLSGQGAGMALTGAYLLSEGIKRHGLPNGMVYYENQLRKSILRLQKRSRKIASIFIPKTHYGFWLRNLSMKLIPENLLGRYFLKNIQSEIMDSENGIQEKN</sequence>
<dbReference type="AlphaFoldDB" id="A0A0M2R1R7"/>
<dbReference type="PRINTS" id="PR00420">
    <property type="entry name" value="RNGMNOXGNASE"/>
</dbReference>
<evidence type="ECO:0000259" key="1">
    <source>
        <dbReference type="Pfam" id="PF01494"/>
    </source>
</evidence>
<dbReference type="InterPro" id="IPR002938">
    <property type="entry name" value="FAD-bd"/>
</dbReference>
<evidence type="ECO:0000313" key="2">
    <source>
        <dbReference type="EMBL" id="KKJ75817.1"/>
    </source>
</evidence>
<gene>
    <name evidence="2" type="ORF">WH95_16455</name>
</gene>
<name>A0A0M2R1R7_9PROT</name>
<dbReference type="RefSeq" id="WP_046509323.1">
    <property type="nucleotide sequence ID" value="NZ_LANI01000025.1"/>
</dbReference>
<dbReference type="Proteomes" id="UP000034491">
    <property type="component" value="Unassembled WGS sequence"/>
</dbReference>